<feature type="domain" description="Cupin type-2" evidence="1">
    <location>
        <begin position="2"/>
        <end position="59"/>
    </location>
</feature>
<protein>
    <recommendedName>
        <fullName evidence="1">Cupin type-2 domain-containing protein</fullName>
    </recommendedName>
</protein>
<sequence>MFSFDKGQGLSQHTAPFDAVVQILDGEAEVILDGVPHLLKEGETIIMPANVPHALNAVERFKMLLTMIKG</sequence>
<dbReference type="CDD" id="cd02230">
    <property type="entry name" value="cupin_HP0902-like"/>
    <property type="match status" value="1"/>
</dbReference>
<dbReference type="InterPro" id="IPR014710">
    <property type="entry name" value="RmlC-like_jellyroll"/>
</dbReference>
<dbReference type="InterPro" id="IPR013096">
    <property type="entry name" value="Cupin_2"/>
</dbReference>
<name>A0A645BXQ7_9ZZZZ</name>
<accession>A0A645BXQ7</accession>
<evidence type="ECO:0000313" key="2">
    <source>
        <dbReference type="EMBL" id="MPM70306.1"/>
    </source>
</evidence>
<organism evidence="2">
    <name type="scientific">bioreactor metagenome</name>
    <dbReference type="NCBI Taxonomy" id="1076179"/>
    <lineage>
        <taxon>unclassified sequences</taxon>
        <taxon>metagenomes</taxon>
        <taxon>ecological metagenomes</taxon>
    </lineage>
</organism>
<dbReference type="AlphaFoldDB" id="A0A645BXQ7"/>
<dbReference type="SUPFAM" id="SSF51182">
    <property type="entry name" value="RmlC-like cupins"/>
    <property type="match status" value="1"/>
</dbReference>
<dbReference type="PANTHER" id="PTHR37694">
    <property type="entry name" value="SLR8022 PROTEIN"/>
    <property type="match status" value="1"/>
</dbReference>
<comment type="caution">
    <text evidence="2">The sequence shown here is derived from an EMBL/GenBank/DDBJ whole genome shotgun (WGS) entry which is preliminary data.</text>
</comment>
<dbReference type="InterPro" id="IPR011051">
    <property type="entry name" value="RmlC_Cupin_sf"/>
</dbReference>
<reference evidence="2" key="1">
    <citation type="submission" date="2019-08" db="EMBL/GenBank/DDBJ databases">
        <authorList>
            <person name="Kucharzyk K."/>
            <person name="Murdoch R.W."/>
            <person name="Higgins S."/>
            <person name="Loffler F."/>
        </authorList>
    </citation>
    <scope>NUCLEOTIDE SEQUENCE</scope>
</reference>
<dbReference type="EMBL" id="VSSQ01023398">
    <property type="protein sequence ID" value="MPM70306.1"/>
    <property type="molecule type" value="Genomic_DNA"/>
</dbReference>
<evidence type="ECO:0000259" key="1">
    <source>
        <dbReference type="Pfam" id="PF07883"/>
    </source>
</evidence>
<dbReference type="PANTHER" id="PTHR37694:SF1">
    <property type="entry name" value="SLR8022 PROTEIN"/>
    <property type="match status" value="1"/>
</dbReference>
<dbReference type="Gene3D" id="2.60.120.10">
    <property type="entry name" value="Jelly Rolls"/>
    <property type="match status" value="1"/>
</dbReference>
<dbReference type="Pfam" id="PF07883">
    <property type="entry name" value="Cupin_2"/>
    <property type="match status" value="1"/>
</dbReference>
<proteinExistence type="predicted"/>
<gene>
    <name evidence="2" type="ORF">SDC9_117261</name>
</gene>